<evidence type="ECO:0000313" key="4">
    <source>
        <dbReference type="Proteomes" id="UP001589647"/>
    </source>
</evidence>
<sequence>MIDLERTLETADLVAYAGATWDWHRLHHDLAYVAGRGLDRPVVDGQLLGALMAEHAQDWAGPGARLTRLRYRLHSMVFAGDTVRVTGAVTRVDGARTTIEQQVLAGDRVAATGTAEVTTR</sequence>
<gene>
    <name evidence="3" type="ORF">ACFFV7_41315</name>
</gene>
<protein>
    <submittedName>
        <fullName evidence="3">MaoC/PaaZ C-terminal domain-containing protein</fullName>
    </submittedName>
</protein>
<comment type="caution">
    <text evidence="3">The sequence shown here is derived from an EMBL/GenBank/DDBJ whole genome shotgun (WGS) entry which is preliminary data.</text>
</comment>
<evidence type="ECO:0000313" key="3">
    <source>
        <dbReference type="EMBL" id="MFB9207680.1"/>
    </source>
</evidence>
<dbReference type="InterPro" id="IPR029069">
    <property type="entry name" value="HotDog_dom_sf"/>
</dbReference>
<evidence type="ECO:0000259" key="2">
    <source>
        <dbReference type="Pfam" id="PF01575"/>
    </source>
</evidence>
<organism evidence="3 4">
    <name type="scientific">Nonomuraea spiralis</name>
    <dbReference type="NCBI Taxonomy" id="46182"/>
    <lineage>
        <taxon>Bacteria</taxon>
        <taxon>Bacillati</taxon>
        <taxon>Actinomycetota</taxon>
        <taxon>Actinomycetes</taxon>
        <taxon>Streptosporangiales</taxon>
        <taxon>Streptosporangiaceae</taxon>
        <taxon>Nonomuraea</taxon>
    </lineage>
</organism>
<dbReference type="Proteomes" id="UP001589647">
    <property type="component" value="Unassembled WGS sequence"/>
</dbReference>
<dbReference type="EMBL" id="JBHMEI010000063">
    <property type="protein sequence ID" value="MFB9207680.1"/>
    <property type="molecule type" value="Genomic_DNA"/>
</dbReference>
<dbReference type="SUPFAM" id="SSF54637">
    <property type="entry name" value="Thioesterase/thiol ester dehydrase-isomerase"/>
    <property type="match status" value="1"/>
</dbReference>
<accession>A0ABV5IUU5</accession>
<evidence type="ECO:0000256" key="1">
    <source>
        <dbReference type="ARBA" id="ARBA00005254"/>
    </source>
</evidence>
<proteinExistence type="inferred from homology"/>
<comment type="similarity">
    <text evidence="1">Belongs to the enoyl-CoA hydratase/isomerase family.</text>
</comment>
<dbReference type="RefSeq" id="WP_189651268.1">
    <property type="nucleotide sequence ID" value="NZ_BMRC01000018.1"/>
</dbReference>
<dbReference type="InterPro" id="IPR002539">
    <property type="entry name" value="MaoC-like_dom"/>
</dbReference>
<keyword evidence="4" id="KW-1185">Reference proteome</keyword>
<dbReference type="Pfam" id="PF01575">
    <property type="entry name" value="MaoC_dehydratas"/>
    <property type="match status" value="1"/>
</dbReference>
<feature type="domain" description="MaoC-like" evidence="2">
    <location>
        <begin position="5"/>
        <end position="103"/>
    </location>
</feature>
<name>A0ABV5IUU5_9ACTN</name>
<dbReference type="Gene3D" id="3.10.129.10">
    <property type="entry name" value="Hotdog Thioesterase"/>
    <property type="match status" value="1"/>
</dbReference>
<reference evidence="3 4" key="1">
    <citation type="submission" date="2024-09" db="EMBL/GenBank/DDBJ databases">
        <authorList>
            <person name="Sun Q."/>
            <person name="Mori K."/>
        </authorList>
    </citation>
    <scope>NUCLEOTIDE SEQUENCE [LARGE SCALE GENOMIC DNA]</scope>
    <source>
        <strain evidence="3 4">CCM 3426</strain>
    </source>
</reference>